<name>A0A835SHU9_CHLIN</name>
<organism evidence="1 2">
    <name type="scientific">Chlamydomonas incerta</name>
    <dbReference type="NCBI Taxonomy" id="51695"/>
    <lineage>
        <taxon>Eukaryota</taxon>
        <taxon>Viridiplantae</taxon>
        <taxon>Chlorophyta</taxon>
        <taxon>core chlorophytes</taxon>
        <taxon>Chlorophyceae</taxon>
        <taxon>CS clade</taxon>
        <taxon>Chlamydomonadales</taxon>
        <taxon>Chlamydomonadaceae</taxon>
        <taxon>Chlamydomonas</taxon>
    </lineage>
</organism>
<evidence type="ECO:0000313" key="2">
    <source>
        <dbReference type="Proteomes" id="UP000650467"/>
    </source>
</evidence>
<evidence type="ECO:0000313" key="1">
    <source>
        <dbReference type="EMBL" id="KAG2427433.1"/>
    </source>
</evidence>
<dbReference type="Proteomes" id="UP000650467">
    <property type="component" value="Unassembled WGS sequence"/>
</dbReference>
<comment type="caution">
    <text evidence="1">The sequence shown here is derived from an EMBL/GenBank/DDBJ whole genome shotgun (WGS) entry which is preliminary data.</text>
</comment>
<reference evidence="1" key="1">
    <citation type="journal article" date="2020" name="bioRxiv">
        <title>Comparative genomics of Chlamydomonas.</title>
        <authorList>
            <person name="Craig R.J."/>
            <person name="Hasan A.R."/>
            <person name="Ness R.W."/>
            <person name="Keightley P.D."/>
        </authorList>
    </citation>
    <scope>NUCLEOTIDE SEQUENCE</scope>
    <source>
        <strain evidence="1">SAG 7.73</strain>
    </source>
</reference>
<dbReference type="AlphaFoldDB" id="A0A835SHU9"/>
<gene>
    <name evidence="1" type="ORF">HXX76_012369</name>
</gene>
<sequence length="211" mass="22847">MSNPAWGQIATGYPKLVPITCSTDPTPKRSDAGEFLADALATLKLTPTQAVMTFQGKGHVESGKCYRFDILLASCGYMDAQIRSFRIPACTPFDGFLPPIAAKDENLLATSTATIPVKWSLMSNPAWGQIATGYPKLVPITCSTDPTPKRSDAGEFLADALATLKLTPTQAVMTFQGKGHVESGKCYRFDILLASCGYMDAQIRSFRIRVK</sequence>
<proteinExistence type="predicted"/>
<dbReference type="EMBL" id="JAEHOC010000040">
    <property type="protein sequence ID" value="KAG2427433.1"/>
    <property type="molecule type" value="Genomic_DNA"/>
</dbReference>
<accession>A0A835SHU9</accession>
<protein>
    <submittedName>
        <fullName evidence="1">Uncharacterized protein</fullName>
    </submittedName>
</protein>
<keyword evidence="2" id="KW-1185">Reference proteome</keyword>